<name>A0A9Q1JWS8_9CARY</name>
<protein>
    <submittedName>
        <fullName evidence="1">Uncharacterized protein</fullName>
    </submittedName>
</protein>
<dbReference type="EMBL" id="JAKOGI010000606">
    <property type="protein sequence ID" value="KAJ8432457.1"/>
    <property type="molecule type" value="Genomic_DNA"/>
</dbReference>
<dbReference type="AlphaFoldDB" id="A0A9Q1JWS8"/>
<reference evidence="1" key="1">
    <citation type="submission" date="2022-04" db="EMBL/GenBank/DDBJ databases">
        <title>Carnegiea gigantea Genome sequencing and assembly v2.</title>
        <authorList>
            <person name="Copetti D."/>
            <person name="Sanderson M.J."/>
            <person name="Burquez A."/>
            <person name="Wojciechowski M.F."/>
        </authorList>
    </citation>
    <scope>NUCLEOTIDE SEQUENCE</scope>
    <source>
        <strain evidence="1">SGP5-SGP5p</strain>
        <tissue evidence="1">Aerial part</tissue>
    </source>
</reference>
<comment type="caution">
    <text evidence="1">The sequence shown here is derived from an EMBL/GenBank/DDBJ whole genome shotgun (WGS) entry which is preliminary data.</text>
</comment>
<proteinExistence type="predicted"/>
<evidence type="ECO:0000313" key="2">
    <source>
        <dbReference type="Proteomes" id="UP001153076"/>
    </source>
</evidence>
<organism evidence="1 2">
    <name type="scientific">Carnegiea gigantea</name>
    <dbReference type="NCBI Taxonomy" id="171969"/>
    <lineage>
        <taxon>Eukaryota</taxon>
        <taxon>Viridiplantae</taxon>
        <taxon>Streptophyta</taxon>
        <taxon>Embryophyta</taxon>
        <taxon>Tracheophyta</taxon>
        <taxon>Spermatophyta</taxon>
        <taxon>Magnoliopsida</taxon>
        <taxon>eudicotyledons</taxon>
        <taxon>Gunneridae</taxon>
        <taxon>Pentapetalae</taxon>
        <taxon>Caryophyllales</taxon>
        <taxon>Cactineae</taxon>
        <taxon>Cactaceae</taxon>
        <taxon>Cactoideae</taxon>
        <taxon>Echinocereeae</taxon>
        <taxon>Carnegiea</taxon>
    </lineage>
</organism>
<accession>A0A9Q1JWS8</accession>
<sequence>MAWMAFSALIALICPLCSRGLLLLDLFTMAATVKAALVLVLIMEKFEFHMKYEMAVVKFLDGNIIVYSRSQMTHFSPGCSRYRFSASGSSPSGRRSTPKHPMESSPLIYRAIVRKLRCPPPVRQNSPEYAQRIDLALTAMKMVFSVQKSSDFLESQNSQTESVWMEINPTQ</sequence>
<evidence type="ECO:0000313" key="1">
    <source>
        <dbReference type="EMBL" id="KAJ8432457.1"/>
    </source>
</evidence>
<dbReference type="Proteomes" id="UP001153076">
    <property type="component" value="Unassembled WGS sequence"/>
</dbReference>
<keyword evidence="2" id="KW-1185">Reference proteome</keyword>
<gene>
    <name evidence="1" type="ORF">Cgig2_027754</name>
</gene>